<evidence type="ECO:0000256" key="1">
    <source>
        <dbReference type="ARBA" id="ARBA00007359"/>
    </source>
</evidence>
<feature type="domain" description="Endonuclease/exonuclease/phosphatase" evidence="4">
    <location>
        <begin position="46"/>
        <end position="230"/>
    </location>
</feature>
<evidence type="ECO:0000259" key="4">
    <source>
        <dbReference type="Pfam" id="PF03372"/>
    </source>
</evidence>
<dbReference type="Gene3D" id="3.60.10.10">
    <property type="entry name" value="Endonuclease/exonuclease/phosphatase"/>
    <property type="match status" value="1"/>
</dbReference>
<name>A0ABN1EJT2_9PROT</name>
<dbReference type="SMART" id="SM00476">
    <property type="entry name" value="DNaseIc"/>
    <property type="match status" value="1"/>
</dbReference>
<keyword evidence="6" id="KW-1185">Reference proteome</keyword>
<dbReference type="InterPro" id="IPR016202">
    <property type="entry name" value="DNase_I"/>
</dbReference>
<gene>
    <name evidence="5" type="ORF">GCM10008942_14710</name>
</gene>
<evidence type="ECO:0000313" key="6">
    <source>
        <dbReference type="Proteomes" id="UP001499951"/>
    </source>
</evidence>
<dbReference type="PANTHER" id="PTHR11371:SF31">
    <property type="entry name" value="EXTRACELLULAR NUCLEASE"/>
    <property type="match status" value="1"/>
</dbReference>
<evidence type="ECO:0000313" key="5">
    <source>
        <dbReference type="EMBL" id="GAA0567241.1"/>
    </source>
</evidence>
<dbReference type="InterPro" id="IPR036691">
    <property type="entry name" value="Endo/exonu/phosph_ase_sf"/>
</dbReference>
<sequence>MVQYSSMRFWPEKGVRDRSIERLLALRAGLAKDVTPSSKATSFHLATWNIRDFGGHKLNPCPRSDEALVYIAEIVSAFDLVAIQEVNDDLAAFEKLMRLLGPHWDYMVTDTSGNQERLAFVFDRRKISFRHIAGEIVLPEVKGKPVAQFNRTPYCVSFQAGWFKFNLCTVHIYYGSATDTAKRIAEIDAIAQFFAKRQKQTGETYILLGDFNILNPDDATMKPLLGGGFEIPKELRNPTALATVNYYDQIALKPAKRQVEIAKAGVFDWQNYVFRAPEDYEAYKPSITGKNDLATYQKWRTWQISDHKPLWAEIRMDFTDDYLKSLKSDAAPLADFKPK</sequence>
<keyword evidence="2" id="KW-0540">Nuclease</keyword>
<keyword evidence="3" id="KW-0378">Hydrolase</keyword>
<dbReference type="EMBL" id="BAAADD010000003">
    <property type="protein sequence ID" value="GAA0567241.1"/>
    <property type="molecule type" value="Genomic_DNA"/>
</dbReference>
<comment type="caution">
    <text evidence="5">The sequence shown here is derived from an EMBL/GenBank/DDBJ whole genome shotgun (WGS) entry which is preliminary data.</text>
</comment>
<proteinExistence type="inferred from homology"/>
<dbReference type="CDD" id="cd10283">
    <property type="entry name" value="MnuA_DNase1-like"/>
    <property type="match status" value="1"/>
</dbReference>
<dbReference type="SUPFAM" id="SSF56219">
    <property type="entry name" value="DNase I-like"/>
    <property type="match status" value="1"/>
</dbReference>
<dbReference type="PANTHER" id="PTHR11371">
    <property type="entry name" value="DEOXYRIBONUCLEASE"/>
    <property type="match status" value="1"/>
</dbReference>
<dbReference type="InterPro" id="IPR005135">
    <property type="entry name" value="Endo/exonuclease/phosphatase"/>
</dbReference>
<comment type="similarity">
    <text evidence="1">Belongs to the DNase I family.</text>
</comment>
<dbReference type="Pfam" id="PF03372">
    <property type="entry name" value="Exo_endo_phos"/>
    <property type="match status" value="1"/>
</dbReference>
<organism evidence="5 6">
    <name type="scientific">Rhizomicrobium electricum</name>
    <dbReference type="NCBI Taxonomy" id="480070"/>
    <lineage>
        <taxon>Bacteria</taxon>
        <taxon>Pseudomonadati</taxon>
        <taxon>Pseudomonadota</taxon>
        <taxon>Alphaproteobacteria</taxon>
        <taxon>Micropepsales</taxon>
        <taxon>Micropepsaceae</taxon>
        <taxon>Rhizomicrobium</taxon>
    </lineage>
</organism>
<protein>
    <recommendedName>
        <fullName evidence="4">Endonuclease/exonuclease/phosphatase domain-containing protein</fullName>
    </recommendedName>
</protein>
<dbReference type="Proteomes" id="UP001499951">
    <property type="component" value="Unassembled WGS sequence"/>
</dbReference>
<accession>A0ABN1EJT2</accession>
<evidence type="ECO:0000256" key="2">
    <source>
        <dbReference type="ARBA" id="ARBA00022722"/>
    </source>
</evidence>
<dbReference type="RefSeq" id="WP_208393772.1">
    <property type="nucleotide sequence ID" value="NZ_BAAADD010000003.1"/>
</dbReference>
<reference evidence="5 6" key="1">
    <citation type="journal article" date="2019" name="Int. J. Syst. Evol. Microbiol.">
        <title>The Global Catalogue of Microorganisms (GCM) 10K type strain sequencing project: providing services to taxonomists for standard genome sequencing and annotation.</title>
        <authorList>
            <consortium name="The Broad Institute Genomics Platform"/>
            <consortium name="The Broad Institute Genome Sequencing Center for Infectious Disease"/>
            <person name="Wu L."/>
            <person name="Ma J."/>
        </authorList>
    </citation>
    <scope>NUCLEOTIDE SEQUENCE [LARGE SCALE GENOMIC DNA]</scope>
    <source>
        <strain evidence="5 6">JCM 15089</strain>
    </source>
</reference>
<evidence type="ECO:0000256" key="3">
    <source>
        <dbReference type="ARBA" id="ARBA00022801"/>
    </source>
</evidence>